<keyword evidence="2" id="KW-1185">Reference proteome</keyword>
<accession>A0A7J8NKD5</accession>
<reference evidence="1 2" key="1">
    <citation type="journal article" date="2019" name="Genome Biol. Evol.">
        <title>Insights into the evolution of the New World diploid cottons (Gossypium, subgenus Houzingenia) based on genome sequencing.</title>
        <authorList>
            <person name="Grover C.E."/>
            <person name="Arick M.A. 2nd"/>
            <person name="Thrash A."/>
            <person name="Conover J.L."/>
            <person name="Sanders W.S."/>
            <person name="Peterson D.G."/>
            <person name="Frelichowski J.E."/>
            <person name="Scheffler J.A."/>
            <person name="Scheffler B.E."/>
            <person name="Wendel J.F."/>
        </authorList>
    </citation>
    <scope>NUCLEOTIDE SEQUENCE [LARGE SCALE GENOMIC DNA]</scope>
    <source>
        <strain evidence="1">157</strain>
        <tissue evidence="1">Leaf</tissue>
    </source>
</reference>
<evidence type="ECO:0000313" key="1">
    <source>
        <dbReference type="EMBL" id="MBA0577457.1"/>
    </source>
</evidence>
<proteinExistence type="predicted"/>
<protein>
    <submittedName>
        <fullName evidence="1">Uncharacterized protein</fullName>
    </submittedName>
</protein>
<dbReference type="AlphaFoldDB" id="A0A7J8NKD5"/>
<organism evidence="1 2">
    <name type="scientific">Gossypium lobatum</name>
    <dbReference type="NCBI Taxonomy" id="34289"/>
    <lineage>
        <taxon>Eukaryota</taxon>
        <taxon>Viridiplantae</taxon>
        <taxon>Streptophyta</taxon>
        <taxon>Embryophyta</taxon>
        <taxon>Tracheophyta</taxon>
        <taxon>Spermatophyta</taxon>
        <taxon>Magnoliopsida</taxon>
        <taxon>eudicotyledons</taxon>
        <taxon>Gunneridae</taxon>
        <taxon>Pentapetalae</taxon>
        <taxon>rosids</taxon>
        <taxon>malvids</taxon>
        <taxon>Malvales</taxon>
        <taxon>Malvaceae</taxon>
        <taxon>Malvoideae</taxon>
        <taxon>Gossypium</taxon>
    </lineage>
</organism>
<dbReference type="EMBL" id="JABEZX010355646">
    <property type="protein sequence ID" value="MBA0577457.1"/>
    <property type="molecule type" value="Genomic_DNA"/>
</dbReference>
<gene>
    <name evidence="1" type="ORF">Golob_000064</name>
</gene>
<dbReference type="Proteomes" id="UP000593572">
    <property type="component" value="Unassembled WGS sequence"/>
</dbReference>
<sequence length="262" mass="29592">MKACSGLLVQIAFDWNSINKSIFAAKMHNEHASKGKGILDREEAVVNASLSDSDISNRKKLILGEAKKAWEVGKRSVCGLIVTLCGYGYCGVALTWDDRRGCGELSDRRSLRSIANKIVFQWEPSPFEWMNFYVADVVMEDEVGCGGVLSDEKRVACALFFGLIEVTDLRVHQRYQSFYNPCDGRRWCLDAITERGWWHAAGNLQNIRGDGSFRAKIETKFQEFKDEFRGDLQALLVIFEVGGPSLNNILRLKEHQNLARFA</sequence>
<evidence type="ECO:0000313" key="2">
    <source>
        <dbReference type="Proteomes" id="UP000593572"/>
    </source>
</evidence>
<name>A0A7J8NKD5_9ROSI</name>
<comment type="caution">
    <text evidence="1">The sequence shown here is derived from an EMBL/GenBank/DDBJ whole genome shotgun (WGS) entry which is preliminary data.</text>
</comment>